<protein>
    <submittedName>
        <fullName evidence="2">Uncharacterized protein</fullName>
    </submittedName>
</protein>
<name>A0A0D6R716_ARACU</name>
<dbReference type="Pfam" id="PF03242">
    <property type="entry name" value="LEA_3a"/>
    <property type="match status" value="1"/>
</dbReference>
<feature type="region of interest" description="Disordered" evidence="1">
    <location>
        <begin position="36"/>
        <end position="68"/>
    </location>
</feature>
<organism evidence="2">
    <name type="scientific">Araucaria cunninghamii</name>
    <name type="common">Hoop pine</name>
    <name type="synonym">Moreton Bay pine</name>
    <dbReference type="NCBI Taxonomy" id="56994"/>
    <lineage>
        <taxon>Eukaryota</taxon>
        <taxon>Viridiplantae</taxon>
        <taxon>Streptophyta</taxon>
        <taxon>Embryophyta</taxon>
        <taxon>Tracheophyta</taxon>
        <taxon>Spermatophyta</taxon>
        <taxon>Pinopsida</taxon>
        <taxon>Pinidae</taxon>
        <taxon>Conifers II</taxon>
        <taxon>Araucariales</taxon>
        <taxon>Araucariaceae</taxon>
        <taxon>Araucaria</taxon>
    </lineage>
</organism>
<dbReference type="EMBL" id="GCKF01028411">
    <property type="protein sequence ID" value="JAG98088.1"/>
    <property type="molecule type" value="Transcribed_RNA"/>
</dbReference>
<dbReference type="AlphaFoldDB" id="A0A0D6R716"/>
<dbReference type="PANTHER" id="PTHR33509">
    <property type="entry name" value="LATE EMBRYOGENIS ABUNDANT PROTEIN 2-RELATED"/>
    <property type="match status" value="1"/>
</dbReference>
<reference evidence="2" key="1">
    <citation type="submission" date="2015-03" db="EMBL/GenBank/DDBJ databases">
        <title>A transcriptome of Araucaria cunninghamii, an australian fine timber species.</title>
        <authorList>
            <person name="Jing Yi C.J.Y."/>
            <person name="Yin San L.Y.S."/>
            <person name="Abdul Karim S.S."/>
            <person name="Wan Azmi N.N."/>
            <person name="Hercus R.R."/>
            <person name="Croft L.L."/>
        </authorList>
    </citation>
    <scope>NUCLEOTIDE SEQUENCE</scope>
    <source>
        <strain evidence="2">MI0301</strain>
        <tissue evidence="2">Leaf</tissue>
    </source>
</reference>
<dbReference type="PANTHER" id="PTHR33509:SF21">
    <property type="entry name" value="OS02G0564600 PROTEIN"/>
    <property type="match status" value="1"/>
</dbReference>
<accession>A0A0D6R716</accession>
<evidence type="ECO:0000313" key="2">
    <source>
        <dbReference type="EMBL" id="JAG98088.1"/>
    </source>
</evidence>
<dbReference type="InterPro" id="IPR004926">
    <property type="entry name" value="LEA_3a"/>
</dbReference>
<sequence>MARLILSQLRSLRAAHTNMNMAVLRTYACGRSYSTEASDVSRTSGRDKDLSGIAAQQRMMSKGEGEEESASIKKKVFWMKDPATGDWIPEDHFDDIDAAELRAKLLKRK</sequence>
<evidence type="ECO:0000256" key="1">
    <source>
        <dbReference type="SAM" id="MobiDB-lite"/>
    </source>
</evidence>
<proteinExistence type="predicted"/>